<dbReference type="EMBL" id="PGCJ01000033">
    <property type="protein sequence ID" value="PLW55356.1"/>
    <property type="molecule type" value="Genomic_DNA"/>
</dbReference>
<protein>
    <submittedName>
        <fullName evidence="1">Uncharacterized protein</fullName>
    </submittedName>
</protein>
<keyword evidence="2" id="KW-1185">Reference proteome</keyword>
<dbReference type="AlphaFoldDB" id="A0A2N5VZE2"/>
<reference evidence="1 2" key="1">
    <citation type="submission" date="2017-11" db="EMBL/GenBank/DDBJ databases">
        <title>De novo assembly and phasing of dikaryotic genomes from two isolates of Puccinia coronata f. sp. avenae, the causal agent of oat crown rust.</title>
        <authorList>
            <person name="Miller M.E."/>
            <person name="Zhang Y."/>
            <person name="Omidvar V."/>
            <person name="Sperschneider J."/>
            <person name="Schwessinger B."/>
            <person name="Raley C."/>
            <person name="Palmer J.M."/>
            <person name="Garnica D."/>
            <person name="Upadhyaya N."/>
            <person name="Rathjen J."/>
            <person name="Taylor J.M."/>
            <person name="Park R.F."/>
            <person name="Dodds P.N."/>
            <person name="Hirsch C.D."/>
            <person name="Kianian S.F."/>
            <person name="Figueroa M."/>
        </authorList>
    </citation>
    <scope>NUCLEOTIDE SEQUENCE [LARGE SCALE GENOMIC DNA]</scope>
    <source>
        <strain evidence="1">12NC29</strain>
    </source>
</reference>
<proteinExistence type="predicted"/>
<dbReference type="Proteomes" id="UP000235388">
    <property type="component" value="Unassembled WGS sequence"/>
</dbReference>
<organism evidence="1 2">
    <name type="scientific">Puccinia coronata f. sp. avenae</name>
    <dbReference type="NCBI Taxonomy" id="200324"/>
    <lineage>
        <taxon>Eukaryota</taxon>
        <taxon>Fungi</taxon>
        <taxon>Dikarya</taxon>
        <taxon>Basidiomycota</taxon>
        <taxon>Pucciniomycotina</taxon>
        <taxon>Pucciniomycetes</taxon>
        <taxon>Pucciniales</taxon>
        <taxon>Pucciniaceae</taxon>
        <taxon>Puccinia</taxon>
    </lineage>
</organism>
<feature type="non-terminal residue" evidence="1">
    <location>
        <position position="52"/>
    </location>
</feature>
<sequence>MYQVGREVQIVGNLIDWDTEVDMAVVLLARHWGGALVPQAQKRCKVAARDAT</sequence>
<accession>A0A2N5VZE2</accession>
<evidence type="ECO:0000313" key="2">
    <source>
        <dbReference type="Proteomes" id="UP000235388"/>
    </source>
</evidence>
<comment type="caution">
    <text evidence="1">The sequence shown here is derived from an EMBL/GenBank/DDBJ whole genome shotgun (WGS) entry which is preliminary data.</text>
</comment>
<name>A0A2N5VZE2_9BASI</name>
<evidence type="ECO:0000313" key="1">
    <source>
        <dbReference type="EMBL" id="PLW55356.1"/>
    </source>
</evidence>
<gene>
    <name evidence="1" type="ORF">PCANC_02380</name>
</gene>